<feature type="domain" description="DAC" evidence="12">
    <location>
        <begin position="90"/>
        <end position="250"/>
    </location>
</feature>
<keyword evidence="3 10" id="KW-0808">Transferase</keyword>
<comment type="catalytic activity">
    <reaction evidence="1 10">
        <text>2 ATP = 3',3'-c-di-AMP + 2 diphosphate</text>
        <dbReference type="Rhea" id="RHEA:35655"/>
        <dbReference type="ChEBI" id="CHEBI:30616"/>
        <dbReference type="ChEBI" id="CHEBI:33019"/>
        <dbReference type="ChEBI" id="CHEBI:71500"/>
        <dbReference type="EC" id="2.7.7.85"/>
    </reaction>
</comment>
<dbReference type="InterPro" id="IPR050338">
    <property type="entry name" value="DisA"/>
</dbReference>
<dbReference type="PANTHER" id="PTHR34185">
    <property type="entry name" value="DIADENYLATE CYCLASE"/>
    <property type="match status" value="1"/>
</dbReference>
<gene>
    <name evidence="10" type="primary">dacA</name>
    <name evidence="13" type="ordered locus">A2cp1_2458</name>
</gene>
<evidence type="ECO:0000256" key="4">
    <source>
        <dbReference type="ARBA" id="ARBA00022692"/>
    </source>
</evidence>
<dbReference type="PANTHER" id="PTHR34185:SF1">
    <property type="entry name" value="DIADENYLATE CYCLASE"/>
    <property type="match status" value="1"/>
</dbReference>
<dbReference type="KEGG" id="acp:A2cp1_2458"/>
<evidence type="ECO:0000313" key="14">
    <source>
        <dbReference type="Proteomes" id="UP000007089"/>
    </source>
</evidence>
<dbReference type="PIRSF" id="PIRSF004793">
    <property type="entry name" value="UCP004793"/>
    <property type="match status" value="1"/>
</dbReference>
<proteinExistence type="inferred from homology"/>
<keyword evidence="8 10" id="KW-1133">Transmembrane helix</keyword>
<feature type="region of interest" description="Disordered" evidence="11">
    <location>
        <begin position="270"/>
        <end position="293"/>
    </location>
</feature>
<feature type="transmembrane region" description="Helical" evidence="10">
    <location>
        <begin position="15"/>
        <end position="33"/>
    </location>
</feature>
<keyword evidence="7 10" id="KW-0067">ATP-binding</keyword>
<keyword evidence="14" id="KW-1185">Reference proteome</keyword>
<sequence length="293" mass="30468">MQRILVYLIGPDVSLGDLALALVDIGLVAYLVYRVLRIIRGTRAVAVLFGLFLLGLGYLGAQVAGLETLSWVLGHFLSYSFIFGVIVLFQSDIRRALAELGRSSRLLAALSRDDLATQRGAVDAVVKAAGELARRRHGALIVLERSADLSDVIDSGLRVDAAVTSELLLSIFLPAGPIHDGAAVIQGARLAAAGCLLPLSAAEAPQELGTRHRAALGLAEEVDAAVVVVSEERGEVSVALEGTLHRALDEKALRKLLYSLFVTAGRGSGGAAGRPAPAGGPHPAGQGAPRAAI</sequence>
<dbReference type="GO" id="GO:0004016">
    <property type="term" value="F:adenylate cyclase activity"/>
    <property type="evidence" value="ECO:0007669"/>
    <property type="project" value="UniProtKB-UniRule"/>
</dbReference>
<dbReference type="Gene3D" id="3.40.1700.10">
    <property type="entry name" value="DNA integrity scanning protein, DisA, N-terminal domain"/>
    <property type="match status" value="1"/>
</dbReference>
<keyword evidence="2 10" id="KW-1003">Cell membrane</keyword>
<keyword evidence="5 10" id="KW-0548">Nucleotidyltransferase</keyword>
<evidence type="ECO:0000256" key="1">
    <source>
        <dbReference type="ARBA" id="ARBA00000877"/>
    </source>
</evidence>
<accession>B8JBG9</accession>
<dbReference type="SUPFAM" id="SSF143597">
    <property type="entry name" value="YojJ-like"/>
    <property type="match status" value="1"/>
</dbReference>
<evidence type="ECO:0000256" key="7">
    <source>
        <dbReference type="ARBA" id="ARBA00022840"/>
    </source>
</evidence>
<name>B8JBG9_ANAD2</name>
<dbReference type="HOGENOM" id="CLU_038561_0_1_7"/>
<evidence type="ECO:0000256" key="8">
    <source>
        <dbReference type="ARBA" id="ARBA00022989"/>
    </source>
</evidence>
<dbReference type="Proteomes" id="UP000007089">
    <property type="component" value="Chromosome"/>
</dbReference>
<feature type="compositionally biased region" description="Low complexity" evidence="11">
    <location>
        <begin position="273"/>
        <end position="293"/>
    </location>
</feature>
<organism evidence="13 14">
    <name type="scientific">Anaeromyxobacter dehalogenans (strain ATCC BAA-258 / DSM 21875 / 2CP-1)</name>
    <dbReference type="NCBI Taxonomy" id="455488"/>
    <lineage>
        <taxon>Bacteria</taxon>
        <taxon>Pseudomonadati</taxon>
        <taxon>Myxococcota</taxon>
        <taxon>Myxococcia</taxon>
        <taxon>Myxococcales</taxon>
        <taxon>Cystobacterineae</taxon>
        <taxon>Anaeromyxobacteraceae</taxon>
        <taxon>Anaeromyxobacter</taxon>
    </lineage>
</organism>
<keyword evidence="9 10" id="KW-0472">Membrane</keyword>
<comment type="function">
    <text evidence="10">Catalyzes the condensation of 2 ATP molecules into cyclic di-AMP (c-di-AMP), a second messenger used to regulate differing processes in different bacteria.</text>
</comment>
<reference evidence="13" key="1">
    <citation type="submission" date="2009-01" db="EMBL/GenBank/DDBJ databases">
        <title>Complete sequence of Anaeromyxobacter dehalogenans 2CP-1.</title>
        <authorList>
            <consortium name="US DOE Joint Genome Institute"/>
            <person name="Lucas S."/>
            <person name="Copeland A."/>
            <person name="Lapidus A."/>
            <person name="Glavina del Rio T."/>
            <person name="Dalin E."/>
            <person name="Tice H."/>
            <person name="Bruce D."/>
            <person name="Goodwin L."/>
            <person name="Pitluck S."/>
            <person name="Saunders E."/>
            <person name="Brettin T."/>
            <person name="Detter J.C."/>
            <person name="Han C."/>
            <person name="Larimer F."/>
            <person name="Land M."/>
            <person name="Hauser L."/>
            <person name="Kyrpides N."/>
            <person name="Ovchinnikova G."/>
            <person name="Beliaev A.S."/>
            <person name="Richardson P."/>
        </authorList>
    </citation>
    <scope>NUCLEOTIDE SEQUENCE</scope>
    <source>
        <strain evidence="13">2CP-1</strain>
    </source>
</reference>
<evidence type="ECO:0000256" key="5">
    <source>
        <dbReference type="ARBA" id="ARBA00022695"/>
    </source>
</evidence>
<evidence type="ECO:0000256" key="11">
    <source>
        <dbReference type="SAM" id="MobiDB-lite"/>
    </source>
</evidence>
<evidence type="ECO:0000313" key="13">
    <source>
        <dbReference type="EMBL" id="ACL65796.1"/>
    </source>
</evidence>
<dbReference type="AlphaFoldDB" id="B8JBG9"/>
<comment type="caution">
    <text evidence="10">Lacks conserved residue(s) required for the propagation of feature annotation.</text>
</comment>
<feature type="transmembrane region" description="Helical" evidence="10">
    <location>
        <begin position="69"/>
        <end position="89"/>
    </location>
</feature>
<dbReference type="InterPro" id="IPR014046">
    <property type="entry name" value="C-di-AMP_synthase"/>
</dbReference>
<evidence type="ECO:0000256" key="9">
    <source>
        <dbReference type="ARBA" id="ARBA00023136"/>
    </source>
</evidence>
<dbReference type="GO" id="GO:0006171">
    <property type="term" value="P:cAMP biosynthetic process"/>
    <property type="evidence" value="ECO:0007669"/>
    <property type="project" value="InterPro"/>
</dbReference>
<evidence type="ECO:0000259" key="12">
    <source>
        <dbReference type="PROSITE" id="PS51794"/>
    </source>
</evidence>
<dbReference type="EMBL" id="CP001359">
    <property type="protein sequence ID" value="ACL65796.1"/>
    <property type="molecule type" value="Genomic_DNA"/>
</dbReference>
<dbReference type="InterPro" id="IPR003390">
    <property type="entry name" value="DNA_integrity_scan_DisA_N"/>
</dbReference>
<keyword evidence="10" id="KW-0997">Cell inner membrane</keyword>
<dbReference type="GO" id="GO:0005524">
    <property type="term" value="F:ATP binding"/>
    <property type="evidence" value="ECO:0007669"/>
    <property type="project" value="UniProtKB-UniRule"/>
</dbReference>
<dbReference type="EC" id="2.7.7.85" evidence="10"/>
<protein>
    <recommendedName>
        <fullName evidence="10">Diadenylate cyclase</fullName>
        <shortName evidence="10">DAC</shortName>
        <ecNumber evidence="10">2.7.7.85</ecNumber>
    </recommendedName>
    <alternativeName>
        <fullName evidence="10">Cyclic-di-AMP synthase</fullName>
        <shortName evidence="10">c-di-AMP synthase</shortName>
    </alternativeName>
</protein>
<keyword evidence="6 10" id="KW-0547">Nucleotide-binding</keyword>
<dbReference type="InterPro" id="IPR036888">
    <property type="entry name" value="DNA_integrity_DisA_N_sf"/>
</dbReference>
<evidence type="ECO:0000256" key="2">
    <source>
        <dbReference type="ARBA" id="ARBA00022475"/>
    </source>
</evidence>
<comment type="similarity">
    <text evidence="10">Belongs to the adenylate cyclase family. DacA/CdaA subfamily.</text>
</comment>
<dbReference type="GO" id="GO:0106408">
    <property type="term" value="F:diadenylate cyclase activity"/>
    <property type="evidence" value="ECO:0007669"/>
    <property type="project" value="UniProtKB-EC"/>
</dbReference>
<dbReference type="Pfam" id="PF02457">
    <property type="entry name" value="DAC"/>
    <property type="match status" value="1"/>
</dbReference>
<keyword evidence="4 10" id="KW-0812">Transmembrane</keyword>
<dbReference type="InterPro" id="IPR034701">
    <property type="entry name" value="CdaA"/>
</dbReference>
<feature type="transmembrane region" description="Helical" evidence="10">
    <location>
        <begin position="45"/>
        <end position="63"/>
    </location>
</feature>
<evidence type="ECO:0000256" key="10">
    <source>
        <dbReference type="HAMAP-Rule" id="MF_01499"/>
    </source>
</evidence>
<dbReference type="NCBIfam" id="TIGR00159">
    <property type="entry name" value="diadenylate cyclase CdaA"/>
    <property type="match status" value="1"/>
</dbReference>
<comment type="subunit">
    <text evidence="10">Probably a homodimer.</text>
</comment>
<dbReference type="RefSeq" id="WP_012526387.1">
    <property type="nucleotide sequence ID" value="NC_011891.1"/>
</dbReference>
<dbReference type="HAMAP" id="MF_01499">
    <property type="entry name" value="DacA"/>
    <property type="match status" value="1"/>
</dbReference>
<evidence type="ECO:0000256" key="6">
    <source>
        <dbReference type="ARBA" id="ARBA00022741"/>
    </source>
</evidence>
<evidence type="ECO:0000256" key="3">
    <source>
        <dbReference type="ARBA" id="ARBA00022679"/>
    </source>
</evidence>
<dbReference type="PROSITE" id="PS51794">
    <property type="entry name" value="DAC"/>
    <property type="match status" value="1"/>
</dbReference>